<sequence>MAVSVPPPAPASRTSHISRTSRNQAHAAARAQPVPHTRHPPPLRWLRCTRGCSSAPAPCPPQWPAVPQGAKKSMVPSCWPPNSGSSMSAPLLGGKMRCVTPPPATSGHPPLGGPPAVHSRSSVMPSRCVSQCYRGGPHGSRAAPAPPIFSEALPQGRPYRAPGAFLCTPGTVVNLLGPAAATVPSGPLLLLPPRPAFLRGAAA</sequence>
<evidence type="ECO:0000313" key="3">
    <source>
        <dbReference type="Proteomes" id="UP001066276"/>
    </source>
</evidence>
<protein>
    <submittedName>
        <fullName evidence="2">Uncharacterized protein</fullName>
    </submittedName>
</protein>
<organism evidence="2 3">
    <name type="scientific">Pleurodeles waltl</name>
    <name type="common">Iberian ribbed newt</name>
    <dbReference type="NCBI Taxonomy" id="8319"/>
    <lineage>
        <taxon>Eukaryota</taxon>
        <taxon>Metazoa</taxon>
        <taxon>Chordata</taxon>
        <taxon>Craniata</taxon>
        <taxon>Vertebrata</taxon>
        <taxon>Euteleostomi</taxon>
        <taxon>Amphibia</taxon>
        <taxon>Batrachia</taxon>
        <taxon>Caudata</taxon>
        <taxon>Salamandroidea</taxon>
        <taxon>Salamandridae</taxon>
        <taxon>Pleurodelinae</taxon>
        <taxon>Pleurodeles</taxon>
    </lineage>
</organism>
<reference evidence="2" key="1">
    <citation type="journal article" date="2022" name="bioRxiv">
        <title>Sequencing and chromosome-scale assembly of the giantPleurodeles waltlgenome.</title>
        <authorList>
            <person name="Brown T."/>
            <person name="Elewa A."/>
            <person name="Iarovenko S."/>
            <person name="Subramanian E."/>
            <person name="Araus A.J."/>
            <person name="Petzold A."/>
            <person name="Susuki M."/>
            <person name="Suzuki K.-i.T."/>
            <person name="Hayashi T."/>
            <person name="Toyoda A."/>
            <person name="Oliveira C."/>
            <person name="Osipova E."/>
            <person name="Leigh N.D."/>
            <person name="Simon A."/>
            <person name="Yun M.H."/>
        </authorList>
    </citation>
    <scope>NUCLEOTIDE SEQUENCE</scope>
    <source>
        <strain evidence="2">20211129_DDA</strain>
        <tissue evidence="2">Liver</tissue>
    </source>
</reference>
<keyword evidence="3" id="KW-1185">Reference proteome</keyword>
<comment type="caution">
    <text evidence="2">The sequence shown here is derived from an EMBL/GenBank/DDBJ whole genome shotgun (WGS) entry which is preliminary data.</text>
</comment>
<feature type="compositionally biased region" description="Pro residues" evidence="1">
    <location>
        <begin position="1"/>
        <end position="10"/>
    </location>
</feature>
<feature type="compositionally biased region" description="Polar residues" evidence="1">
    <location>
        <begin position="13"/>
        <end position="24"/>
    </location>
</feature>
<evidence type="ECO:0000256" key="1">
    <source>
        <dbReference type="SAM" id="MobiDB-lite"/>
    </source>
</evidence>
<feature type="region of interest" description="Disordered" evidence="1">
    <location>
        <begin position="1"/>
        <end position="42"/>
    </location>
</feature>
<accession>A0AAV7MIP0</accession>
<gene>
    <name evidence="2" type="ORF">NDU88_001057</name>
</gene>
<dbReference type="Proteomes" id="UP001066276">
    <property type="component" value="Chromosome 9"/>
</dbReference>
<proteinExistence type="predicted"/>
<dbReference type="AlphaFoldDB" id="A0AAV7MIP0"/>
<name>A0AAV7MIP0_PLEWA</name>
<evidence type="ECO:0000313" key="2">
    <source>
        <dbReference type="EMBL" id="KAJ1103636.1"/>
    </source>
</evidence>
<dbReference type="EMBL" id="JANPWB010000013">
    <property type="protein sequence ID" value="KAJ1103636.1"/>
    <property type="molecule type" value="Genomic_DNA"/>
</dbReference>